<evidence type="ECO:0000313" key="2">
    <source>
        <dbReference type="EMBL" id="KAG8239450.1"/>
    </source>
</evidence>
<accession>A0A8K0P7Z9</accession>
<sequence>MNRQVTFALLDELREKGIRATGTIRENRMGKCTLMSAKELEKFPRGYNDYRFESNNEIFMENDGKTINV</sequence>
<reference evidence="2" key="1">
    <citation type="submission" date="2013-04" db="EMBL/GenBank/DDBJ databases">
        <authorList>
            <person name="Qu J."/>
            <person name="Murali S.C."/>
            <person name="Bandaranaike D."/>
            <person name="Bellair M."/>
            <person name="Blankenburg K."/>
            <person name="Chao H."/>
            <person name="Dinh H."/>
            <person name="Doddapaneni H."/>
            <person name="Downs B."/>
            <person name="Dugan-Rocha S."/>
            <person name="Elkadiri S."/>
            <person name="Gnanaolivu R.D."/>
            <person name="Hernandez B."/>
            <person name="Javaid M."/>
            <person name="Jayaseelan J.C."/>
            <person name="Lee S."/>
            <person name="Li M."/>
            <person name="Ming W."/>
            <person name="Munidasa M."/>
            <person name="Muniz J."/>
            <person name="Nguyen L."/>
            <person name="Ongeri F."/>
            <person name="Osuji N."/>
            <person name="Pu L.-L."/>
            <person name="Puazo M."/>
            <person name="Qu C."/>
            <person name="Quiroz J."/>
            <person name="Raj R."/>
            <person name="Weissenberger G."/>
            <person name="Xin Y."/>
            <person name="Zou X."/>
            <person name="Han Y."/>
            <person name="Richards S."/>
            <person name="Worley K."/>
            <person name="Muzny D."/>
            <person name="Gibbs R."/>
        </authorList>
    </citation>
    <scope>NUCLEOTIDE SEQUENCE</scope>
    <source>
        <strain evidence="2">Sampled in the wild</strain>
    </source>
</reference>
<dbReference type="Proteomes" id="UP000792457">
    <property type="component" value="Unassembled WGS sequence"/>
</dbReference>
<reference evidence="2" key="2">
    <citation type="submission" date="2017-10" db="EMBL/GenBank/DDBJ databases">
        <title>Ladona fulva Genome sequencing and assembly.</title>
        <authorList>
            <person name="Murali S."/>
            <person name="Richards S."/>
            <person name="Bandaranaike D."/>
            <person name="Bellair M."/>
            <person name="Blankenburg K."/>
            <person name="Chao H."/>
            <person name="Dinh H."/>
            <person name="Doddapaneni H."/>
            <person name="Dugan-Rocha S."/>
            <person name="Elkadiri S."/>
            <person name="Gnanaolivu R."/>
            <person name="Hernandez B."/>
            <person name="Skinner E."/>
            <person name="Javaid M."/>
            <person name="Lee S."/>
            <person name="Li M."/>
            <person name="Ming W."/>
            <person name="Munidasa M."/>
            <person name="Muniz J."/>
            <person name="Nguyen L."/>
            <person name="Hughes D."/>
            <person name="Osuji N."/>
            <person name="Pu L.-L."/>
            <person name="Puazo M."/>
            <person name="Qu C."/>
            <person name="Quiroz J."/>
            <person name="Raj R."/>
            <person name="Weissenberger G."/>
            <person name="Xin Y."/>
            <person name="Zou X."/>
            <person name="Han Y."/>
            <person name="Worley K."/>
            <person name="Muzny D."/>
            <person name="Gibbs R."/>
        </authorList>
    </citation>
    <scope>NUCLEOTIDE SEQUENCE</scope>
    <source>
        <strain evidence="2">Sampled in the wild</strain>
    </source>
</reference>
<dbReference type="PANTHER" id="PTHR47055:SF3">
    <property type="entry name" value="PHORBOL-ESTER_DAG-TYPE DOMAIN-CONTAINING PROTEIN"/>
    <property type="match status" value="1"/>
</dbReference>
<dbReference type="OrthoDB" id="5353557at2759"/>
<dbReference type="GO" id="GO:0043565">
    <property type="term" value="F:sequence-specific DNA binding"/>
    <property type="evidence" value="ECO:0007669"/>
    <property type="project" value="TreeGrafter"/>
</dbReference>
<feature type="domain" description="PiggyBac transposable element-derived protein" evidence="1">
    <location>
        <begin position="6"/>
        <end position="67"/>
    </location>
</feature>
<gene>
    <name evidence="2" type="ORF">J437_LFUL017583</name>
</gene>
<protein>
    <recommendedName>
        <fullName evidence="1">PiggyBac transposable element-derived protein domain-containing protein</fullName>
    </recommendedName>
</protein>
<dbReference type="EMBL" id="KZ309653">
    <property type="protein sequence ID" value="KAG8239450.1"/>
    <property type="molecule type" value="Genomic_DNA"/>
</dbReference>
<keyword evidence="3" id="KW-1185">Reference proteome</keyword>
<evidence type="ECO:0000259" key="1">
    <source>
        <dbReference type="Pfam" id="PF13843"/>
    </source>
</evidence>
<dbReference type="PANTHER" id="PTHR47055">
    <property type="entry name" value="DDE_TNP_1_7 DOMAIN-CONTAINING PROTEIN"/>
    <property type="match status" value="1"/>
</dbReference>
<dbReference type="InterPro" id="IPR029526">
    <property type="entry name" value="PGBD"/>
</dbReference>
<dbReference type="AlphaFoldDB" id="A0A8K0P7Z9"/>
<comment type="caution">
    <text evidence="2">The sequence shown here is derived from an EMBL/GenBank/DDBJ whole genome shotgun (WGS) entry which is preliminary data.</text>
</comment>
<organism evidence="2 3">
    <name type="scientific">Ladona fulva</name>
    <name type="common">Scarce chaser dragonfly</name>
    <name type="synonym">Libellula fulva</name>
    <dbReference type="NCBI Taxonomy" id="123851"/>
    <lineage>
        <taxon>Eukaryota</taxon>
        <taxon>Metazoa</taxon>
        <taxon>Ecdysozoa</taxon>
        <taxon>Arthropoda</taxon>
        <taxon>Hexapoda</taxon>
        <taxon>Insecta</taxon>
        <taxon>Pterygota</taxon>
        <taxon>Palaeoptera</taxon>
        <taxon>Odonata</taxon>
        <taxon>Epiprocta</taxon>
        <taxon>Anisoptera</taxon>
        <taxon>Libelluloidea</taxon>
        <taxon>Libellulidae</taxon>
        <taxon>Ladona</taxon>
    </lineage>
</organism>
<dbReference type="InterPro" id="IPR052638">
    <property type="entry name" value="PiggyBac_TE-derived"/>
</dbReference>
<proteinExistence type="predicted"/>
<name>A0A8K0P7Z9_LADFU</name>
<evidence type="ECO:0000313" key="3">
    <source>
        <dbReference type="Proteomes" id="UP000792457"/>
    </source>
</evidence>
<dbReference type="Pfam" id="PF13843">
    <property type="entry name" value="DDE_Tnp_1_7"/>
    <property type="match status" value="1"/>
</dbReference>